<evidence type="ECO:0000256" key="4">
    <source>
        <dbReference type="ARBA" id="ARBA00023163"/>
    </source>
</evidence>
<evidence type="ECO:0000256" key="3">
    <source>
        <dbReference type="ARBA" id="ARBA00023015"/>
    </source>
</evidence>
<keyword evidence="3" id="KW-0805">Transcription regulation</keyword>
<dbReference type="GO" id="GO:0017025">
    <property type="term" value="F:TBP-class protein binding"/>
    <property type="evidence" value="ECO:0007669"/>
    <property type="project" value="InterPro"/>
</dbReference>
<keyword evidence="7" id="KW-0648">Protein biosynthesis</keyword>
<dbReference type="SMART" id="SM00385">
    <property type="entry name" value="CYCLIN"/>
    <property type="match status" value="2"/>
</dbReference>
<keyword evidence="4" id="KW-0804">Transcription</keyword>
<proteinExistence type="inferred from homology"/>
<dbReference type="PRINTS" id="PR00685">
    <property type="entry name" value="TIFACTORIIB"/>
</dbReference>
<dbReference type="SUPFAM" id="SSF57783">
    <property type="entry name" value="Zinc beta-ribbon"/>
    <property type="match status" value="1"/>
</dbReference>
<protein>
    <submittedName>
        <fullName evidence="7">Transcription initiation factor IIB family protein</fullName>
    </submittedName>
</protein>
<organism evidence="8 10">
    <name type="scientific">Thermoproteota archaeon</name>
    <dbReference type="NCBI Taxonomy" id="2056631"/>
    <lineage>
        <taxon>Archaea</taxon>
        <taxon>Thermoproteota</taxon>
    </lineage>
</organism>
<dbReference type="PANTHER" id="PTHR11618">
    <property type="entry name" value="TRANSCRIPTION INITIATION FACTOR IIB-RELATED"/>
    <property type="match status" value="1"/>
</dbReference>
<evidence type="ECO:0000313" key="8">
    <source>
        <dbReference type="EMBL" id="TDA40553.1"/>
    </source>
</evidence>
<dbReference type="InterPro" id="IPR013137">
    <property type="entry name" value="Znf_TFIIB"/>
</dbReference>
<dbReference type="InterPro" id="IPR013763">
    <property type="entry name" value="Cyclin-like_dom"/>
</dbReference>
<evidence type="ECO:0000256" key="1">
    <source>
        <dbReference type="ARBA" id="ARBA00010857"/>
    </source>
</evidence>
<dbReference type="Proteomes" id="UP000317265">
    <property type="component" value="Unassembled WGS sequence"/>
</dbReference>
<dbReference type="Pfam" id="PF08271">
    <property type="entry name" value="Zn_Ribbon_TF"/>
    <property type="match status" value="1"/>
</dbReference>
<dbReference type="EMBL" id="QNVI01000002">
    <property type="protein sequence ID" value="TDA40553.1"/>
    <property type="molecule type" value="Genomic_DNA"/>
</dbReference>
<dbReference type="GO" id="GO:0097550">
    <property type="term" value="C:transcription preinitiation complex"/>
    <property type="evidence" value="ECO:0007669"/>
    <property type="project" value="TreeGrafter"/>
</dbReference>
<dbReference type="SUPFAM" id="SSF47954">
    <property type="entry name" value="Cyclin-like"/>
    <property type="match status" value="2"/>
</dbReference>
<keyword evidence="5" id="KW-0863">Zinc-finger</keyword>
<evidence type="ECO:0000256" key="2">
    <source>
        <dbReference type="ARBA" id="ARBA00022737"/>
    </source>
</evidence>
<sequence>MNCPLCNSDQIITDKGELICRNCGLVIEDHSCDFYRYHLIKKNDIVKTKKEERIKVIKLKKLTLISRGYEERVLKNAINELNRLSSKLNIPNFIKDEALNIFKKIRKIKKRLPIKATVVASLYAACKTYGMPRTLDEIIDSCNKKDVWRVYKYILANKVVKNNFMDPEVYLSRICSSVGADEEVFKKSLEIVKRTKEHGLLNGRVPYKFAAAVVYYSALMLGRKLSQSKIAKNTHVSEVTIRNIVRKISSVV</sequence>
<evidence type="ECO:0000313" key="10">
    <source>
        <dbReference type="Proteomes" id="UP000317265"/>
    </source>
</evidence>
<dbReference type="GO" id="GO:0003743">
    <property type="term" value="F:translation initiation factor activity"/>
    <property type="evidence" value="ECO:0007669"/>
    <property type="project" value="UniProtKB-KW"/>
</dbReference>
<keyword evidence="5" id="KW-0862">Zinc</keyword>
<keyword evidence="5" id="KW-0479">Metal-binding</keyword>
<dbReference type="EMBL" id="RXIH01000032">
    <property type="protein sequence ID" value="RZN56011.1"/>
    <property type="molecule type" value="Genomic_DNA"/>
</dbReference>
<evidence type="ECO:0000256" key="5">
    <source>
        <dbReference type="PROSITE-ProRule" id="PRU00469"/>
    </source>
</evidence>
<dbReference type="Gene3D" id="1.10.472.10">
    <property type="entry name" value="Cyclin-like"/>
    <property type="match status" value="2"/>
</dbReference>
<reference evidence="8 10" key="1">
    <citation type="journal article" date="2019" name="Nat. Microbiol.">
        <title>Expanding anaerobic alkane metabolism in the domain of Archaea.</title>
        <authorList>
            <person name="Wang Y."/>
            <person name="Wegener G."/>
            <person name="Hou J."/>
            <person name="Wang F."/>
            <person name="Xiao X."/>
        </authorList>
    </citation>
    <scope>NUCLEOTIDE SEQUENCE [LARGE SCALE GENOMIC DNA]</scope>
    <source>
        <strain evidence="8">WYZ-LMO11</strain>
    </source>
</reference>
<comment type="similarity">
    <text evidence="1">Belongs to the TFIIB family.</text>
</comment>
<comment type="caution">
    <text evidence="8">The sequence shown here is derived from an EMBL/GenBank/DDBJ whole genome shotgun (WGS) entry which is preliminary data.</text>
</comment>
<reference evidence="7 9" key="2">
    <citation type="journal article" date="2019" name="Nat. Microbiol.">
        <title>Wide diversity of methane and short-chain alkane metabolisms in uncultured archaea.</title>
        <authorList>
            <person name="Borrel G."/>
            <person name="Adam P.S."/>
            <person name="McKay L.J."/>
            <person name="Chen L.X."/>
            <person name="Sierra-Garcia I.N."/>
            <person name="Sieber C.M."/>
            <person name="Letourneur Q."/>
            <person name="Ghozlane A."/>
            <person name="Andersen G.L."/>
            <person name="Li W.J."/>
            <person name="Hallam S.J."/>
            <person name="Muyzer G."/>
            <person name="de Oliveira V.M."/>
            <person name="Inskeep W.P."/>
            <person name="Banfield J.F."/>
            <person name="Gribaldo S."/>
        </authorList>
    </citation>
    <scope>NUCLEOTIDE SEQUENCE [LARGE SCALE GENOMIC DNA]</scope>
    <source>
        <strain evidence="7">Verst-YHS</strain>
    </source>
</reference>
<evidence type="ECO:0000313" key="7">
    <source>
        <dbReference type="EMBL" id="RZN56011.1"/>
    </source>
</evidence>
<dbReference type="Gene3D" id="2.20.25.10">
    <property type="match status" value="1"/>
</dbReference>
<dbReference type="InterPro" id="IPR036915">
    <property type="entry name" value="Cyclin-like_sf"/>
</dbReference>
<dbReference type="PANTHER" id="PTHR11618:SF13">
    <property type="entry name" value="TRANSCRIPTION INITIATION FACTOR IIB"/>
    <property type="match status" value="1"/>
</dbReference>
<dbReference type="Proteomes" id="UP000316080">
    <property type="component" value="Unassembled WGS sequence"/>
</dbReference>
<evidence type="ECO:0000259" key="6">
    <source>
        <dbReference type="PROSITE" id="PS51134"/>
    </source>
</evidence>
<dbReference type="Pfam" id="PF00382">
    <property type="entry name" value="TFIIB"/>
    <property type="match status" value="2"/>
</dbReference>
<evidence type="ECO:0000313" key="9">
    <source>
        <dbReference type="Proteomes" id="UP000316080"/>
    </source>
</evidence>
<feature type="domain" description="TFIIB-type" evidence="6">
    <location>
        <begin position="1"/>
        <end position="28"/>
    </location>
</feature>
<dbReference type="AlphaFoldDB" id="A0A523BHZ2"/>
<accession>A0A523BHZ2</accession>
<name>A0A523BHZ2_9CREN</name>
<keyword evidence="7" id="KW-0396">Initiation factor</keyword>
<dbReference type="PROSITE" id="PS51134">
    <property type="entry name" value="ZF_TFIIB"/>
    <property type="match status" value="1"/>
</dbReference>
<keyword evidence="2" id="KW-0677">Repeat</keyword>
<gene>
    <name evidence="8" type="ORF">DSO09_00325</name>
    <name evidence="7" type="ORF">EF809_04015</name>
</gene>
<dbReference type="InterPro" id="IPR000812">
    <property type="entry name" value="TFIIB"/>
</dbReference>
<dbReference type="GO" id="GO:0008270">
    <property type="term" value="F:zinc ion binding"/>
    <property type="evidence" value="ECO:0007669"/>
    <property type="project" value="UniProtKB-KW"/>
</dbReference>
<dbReference type="InterPro" id="IPR013150">
    <property type="entry name" value="TFIIB_cyclin"/>
</dbReference>
<dbReference type="GO" id="GO:0070897">
    <property type="term" value="P:transcription preinitiation complex assembly"/>
    <property type="evidence" value="ECO:0007669"/>
    <property type="project" value="InterPro"/>
</dbReference>